<dbReference type="InterPro" id="IPR012337">
    <property type="entry name" value="RNaseH-like_sf"/>
</dbReference>
<dbReference type="PANTHER" id="PTHR46889:SF4">
    <property type="entry name" value="TRANSPOSASE INSO FOR INSERTION SEQUENCE ELEMENT IS911B-RELATED"/>
    <property type="match status" value="1"/>
</dbReference>
<dbReference type="SUPFAM" id="SSF53098">
    <property type="entry name" value="Ribonuclease H-like"/>
    <property type="match status" value="1"/>
</dbReference>
<dbReference type="AlphaFoldDB" id="A0A9D2RVT2"/>
<dbReference type="PROSITE" id="PS50994">
    <property type="entry name" value="INTEGRASE"/>
    <property type="match status" value="1"/>
</dbReference>
<dbReference type="InterPro" id="IPR036397">
    <property type="entry name" value="RNaseH_sf"/>
</dbReference>
<evidence type="ECO:0000313" key="2">
    <source>
        <dbReference type="EMBL" id="HJB28542.1"/>
    </source>
</evidence>
<accession>A0A9D2RVT2</accession>
<dbReference type="EMBL" id="DWYZ01000137">
    <property type="protein sequence ID" value="HJB28542.1"/>
    <property type="molecule type" value="Genomic_DNA"/>
</dbReference>
<name>A0A9D2RVT2_9FIRM</name>
<evidence type="ECO:0000313" key="3">
    <source>
        <dbReference type="Proteomes" id="UP000823842"/>
    </source>
</evidence>
<dbReference type="InterPro" id="IPR048020">
    <property type="entry name" value="Transpos_IS3"/>
</dbReference>
<dbReference type="InterPro" id="IPR001584">
    <property type="entry name" value="Integrase_cat-core"/>
</dbReference>
<reference evidence="2" key="2">
    <citation type="submission" date="2021-04" db="EMBL/GenBank/DDBJ databases">
        <authorList>
            <person name="Gilroy R."/>
        </authorList>
    </citation>
    <scope>NUCLEOTIDE SEQUENCE</scope>
    <source>
        <strain evidence="2">ChiSjej1B19-5720</strain>
    </source>
</reference>
<dbReference type="Pfam" id="PF00665">
    <property type="entry name" value="rve"/>
    <property type="match status" value="1"/>
</dbReference>
<feature type="domain" description="Integrase catalytic" evidence="1">
    <location>
        <begin position="128"/>
        <end position="294"/>
    </location>
</feature>
<dbReference type="NCBIfam" id="NF033516">
    <property type="entry name" value="transpos_IS3"/>
    <property type="match status" value="1"/>
</dbReference>
<comment type="caution">
    <text evidence="2">The sequence shown here is derived from an EMBL/GenBank/DDBJ whole genome shotgun (WGS) entry which is preliminary data.</text>
</comment>
<reference evidence="2" key="1">
    <citation type="journal article" date="2021" name="PeerJ">
        <title>Extensive microbial diversity within the chicken gut microbiome revealed by metagenomics and culture.</title>
        <authorList>
            <person name="Gilroy R."/>
            <person name="Ravi A."/>
            <person name="Getino M."/>
            <person name="Pursley I."/>
            <person name="Horton D.L."/>
            <person name="Alikhan N.F."/>
            <person name="Baker D."/>
            <person name="Gharbi K."/>
            <person name="Hall N."/>
            <person name="Watson M."/>
            <person name="Adriaenssens E.M."/>
            <person name="Foster-Nyarko E."/>
            <person name="Jarju S."/>
            <person name="Secka A."/>
            <person name="Antonio M."/>
            <person name="Oren A."/>
            <person name="Chaudhuri R.R."/>
            <person name="La Ragione R."/>
            <person name="Hildebrand F."/>
            <person name="Pallen M.J."/>
        </authorList>
    </citation>
    <scope>NUCLEOTIDE SEQUENCE</scope>
    <source>
        <strain evidence="2">ChiSjej1B19-5720</strain>
    </source>
</reference>
<dbReference type="InterPro" id="IPR050900">
    <property type="entry name" value="Transposase_IS3/IS150/IS904"/>
</dbReference>
<dbReference type="GO" id="GO:0015074">
    <property type="term" value="P:DNA integration"/>
    <property type="evidence" value="ECO:0007669"/>
    <property type="project" value="InterPro"/>
</dbReference>
<gene>
    <name evidence="2" type="ORF">IAA06_07075</name>
</gene>
<organism evidence="2 3">
    <name type="scientific">Candidatus Blautia faecavium</name>
    <dbReference type="NCBI Taxonomy" id="2838487"/>
    <lineage>
        <taxon>Bacteria</taxon>
        <taxon>Bacillati</taxon>
        <taxon>Bacillota</taxon>
        <taxon>Clostridia</taxon>
        <taxon>Lachnospirales</taxon>
        <taxon>Lachnospiraceae</taxon>
        <taxon>Blautia</taxon>
    </lineage>
</organism>
<dbReference type="Proteomes" id="UP000823842">
    <property type="component" value="Unassembled WGS sequence"/>
</dbReference>
<dbReference type="GO" id="GO:0003676">
    <property type="term" value="F:nucleic acid binding"/>
    <property type="evidence" value="ECO:0007669"/>
    <property type="project" value="InterPro"/>
</dbReference>
<dbReference type="Gene3D" id="3.30.420.10">
    <property type="entry name" value="Ribonuclease H-like superfamily/Ribonuclease H"/>
    <property type="match status" value="1"/>
</dbReference>
<protein>
    <submittedName>
        <fullName evidence="2">IS3 family transposase</fullName>
    </submittedName>
</protein>
<sequence length="302" mass="35024">MIFLALKTEDGRITGKISFYCRMLGISRQGFYKYLANKDRPWKYQDLADAMKEIVSEDECNDTYGRIRIYQALLLKQPEGVHIPSERTVYRVMDQIGLSHRPRRKPDGITKADWETMKSDDLLKRDFRSDIPLEKCITDITEIPASNGKLYVSAIFDCFDLSVLGLAMETSMKADICIHTLENALTAYPALEGAVIHSDRGTQYTSGSYRQAIREHHIHQSMNSAGGRCRDNARCESMWARMKMELLYEHYDMKQREAEELKVLIWRYFLSYWNNRRICSANGGLPPMVKRRQYYEALDVAA</sequence>
<evidence type="ECO:0000259" key="1">
    <source>
        <dbReference type="PROSITE" id="PS50994"/>
    </source>
</evidence>
<proteinExistence type="predicted"/>
<dbReference type="PANTHER" id="PTHR46889">
    <property type="entry name" value="TRANSPOSASE INSF FOR INSERTION SEQUENCE IS3B-RELATED"/>
    <property type="match status" value="1"/>
</dbReference>